<evidence type="ECO:0000313" key="7">
    <source>
        <dbReference type="Proteomes" id="UP000635142"/>
    </source>
</evidence>
<dbReference type="Proteomes" id="UP000635142">
    <property type="component" value="Unassembled WGS sequence"/>
</dbReference>
<evidence type="ECO:0000256" key="5">
    <source>
        <dbReference type="SAM" id="Phobius"/>
    </source>
</evidence>
<dbReference type="Gene3D" id="1.20.120.550">
    <property type="entry name" value="Membrane associated eicosanoid/glutathione metabolism-like domain"/>
    <property type="match status" value="1"/>
</dbReference>
<evidence type="ECO:0000256" key="2">
    <source>
        <dbReference type="ARBA" id="ARBA00022692"/>
    </source>
</evidence>
<dbReference type="Pfam" id="PF01124">
    <property type="entry name" value="MAPEG"/>
    <property type="match status" value="1"/>
</dbReference>
<proteinExistence type="predicted"/>
<evidence type="ECO:0000256" key="1">
    <source>
        <dbReference type="ARBA" id="ARBA00004370"/>
    </source>
</evidence>
<protein>
    <submittedName>
        <fullName evidence="6">MAPEG family protein</fullName>
    </submittedName>
</protein>
<evidence type="ECO:0000313" key="6">
    <source>
        <dbReference type="EMBL" id="MBD3665716.1"/>
    </source>
</evidence>
<evidence type="ECO:0000256" key="3">
    <source>
        <dbReference type="ARBA" id="ARBA00022989"/>
    </source>
</evidence>
<evidence type="ECO:0000256" key="4">
    <source>
        <dbReference type="ARBA" id="ARBA00023136"/>
    </source>
</evidence>
<comment type="caution">
    <text evidence="6">The sequence shown here is derived from an EMBL/GenBank/DDBJ whole genome shotgun (WGS) entry which is preliminary data.</text>
</comment>
<dbReference type="GO" id="GO:0016020">
    <property type="term" value="C:membrane"/>
    <property type="evidence" value="ECO:0007669"/>
    <property type="project" value="UniProtKB-SubCell"/>
</dbReference>
<keyword evidence="2 5" id="KW-0812">Transmembrane</keyword>
<organism evidence="6 7">
    <name type="scientific">Sulfitobacter aestuariivivens</name>
    <dbReference type="NCBI Taxonomy" id="2766981"/>
    <lineage>
        <taxon>Bacteria</taxon>
        <taxon>Pseudomonadati</taxon>
        <taxon>Pseudomonadota</taxon>
        <taxon>Alphaproteobacteria</taxon>
        <taxon>Rhodobacterales</taxon>
        <taxon>Roseobacteraceae</taxon>
        <taxon>Sulfitobacter</taxon>
    </lineage>
</organism>
<keyword evidence="7" id="KW-1185">Reference proteome</keyword>
<dbReference type="InterPro" id="IPR001129">
    <property type="entry name" value="Membr-assoc_MAPEG"/>
</dbReference>
<name>A0A927DAJ9_9RHOB</name>
<dbReference type="EMBL" id="JACTAG010000002">
    <property type="protein sequence ID" value="MBD3665716.1"/>
    <property type="molecule type" value="Genomic_DNA"/>
</dbReference>
<feature type="transmembrane region" description="Helical" evidence="5">
    <location>
        <begin position="110"/>
        <end position="128"/>
    </location>
</feature>
<sequence length="131" mass="14119">MPLETALVWFGVITFIVIGVEIMYTYATRGFGFGFSSNRPASVEKSPLGLRIERVYRNQVEASAYVVPILGGAALMGLATPAAQTAALLVVLGRAAFCVLYYTGIPFIRVLAFLTVSLSLLFILYTLATMG</sequence>
<dbReference type="InterPro" id="IPR023352">
    <property type="entry name" value="MAPEG-like_dom_sf"/>
</dbReference>
<dbReference type="SUPFAM" id="SSF161084">
    <property type="entry name" value="MAPEG domain-like"/>
    <property type="match status" value="1"/>
</dbReference>
<dbReference type="RefSeq" id="WP_191076677.1">
    <property type="nucleotide sequence ID" value="NZ_JACTAG010000002.1"/>
</dbReference>
<keyword evidence="4 5" id="KW-0472">Membrane</keyword>
<reference evidence="6" key="1">
    <citation type="submission" date="2020-08" db="EMBL/GenBank/DDBJ databases">
        <title>Sulfitobacter aestuariivivens sp. nov., isolated from a tidal flat.</title>
        <authorList>
            <person name="Park S."/>
            <person name="Yoon J.-H."/>
        </authorList>
    </citation>
    <scope>NUCLEOTIDE SEQUENCE</scope>
    <source>
        <strain evidence="6">TSTF-M16</strain>
    </source>
</reference>
<dbReference type="AlphaFoldDB" id="A0A927DAJ9"/>
<comment type="subcellular location">
    <subcellularLocation>
        <location evidence="1">Membrane</location>
    </subcellularLocation>
</comment>
<accession>A0A927DAJ9</accession>
<keyword evidence="3 5" id="KW-1133">Transmembrane helix</keyword>
<feature type="transmembrane region" description="Helical" evidence="5">
    <location>
        <begin position="6"/>
        <end position="27"/>
    </location>
</feature>
<gene>
    <name evidence="6" type="ORF">H9Q16_17405</name>
</gene>